<keyword evidence="4 7" id="KW-1133">Transmembrane helix</keyword>
<gene>
    <name evidence="9" type="ORF">RM574_29080</name>
</gene>
<feature type="domain" description="ABC3 transporter permease C-terminal" evidence="8">
    <location>
        <begin position="634"/>
        <end position="752"/>
    </location>
</feature>
<evidence type="ECO:0000256" key="1">
    <source>
        <dbReference type="ARBA" id="ARBA00004651"/>
    </source>
</evidence>
<protein>
    <submittedName>
        <fullName evidence="9">FtsX-like permease family protein</fullName>
    </submittedName>
</protein>
<dbReference type="InterPro" id="IPR003838">
    <property type="entry name" value="ABC3_permease_C"/>
</dbReference>
<feature type="transmembrane region" description="Helical" evidence="7">
    <location>
        <begin position="624"/>
        <end position="654"/>
    </location>
</feature>
<accession>A0ABD5EDR7</accession>
<feature type="transmembrane region" description="Helical" evidence="7">
    <location>
        <begin position="20"/>
        <end position="40"/>
    </location>
</feature>
<keyword evidence="5 7" id="KW-0472">Membrane</keyword>
<evidence type="ECO:0000256" key="7">
    <source>
        <dbReference type="SAM" id="Phobius"/>
    </source>
</evidence>
<dbReference type="Pfam" id="PF02687">
    <property type="entry name" value="FtsX"/>
    <property type="match status" value="2"/>
</dbReference>
<dbReference type="PANTHER" id="PTHR30572">
    <property type="entry name" value="MEMBRANE COMPONENT OF TRANSPORTER-RELATED"/>
    <property type="match status" value="1"/>
</dbReference>
<evidence type="ECO:0000256" key="4">
    <source>
        <dbReference type="ARBA" id="ARBA00022989"/>
    </source>
</evidence>
<evidence type="ECO:0000256" key="3">
    <source>
        <dbReference type="ARBA" id="ARBA00022692"/>
    </source>
</evidence>
<feature type="domain" description="ABC3 transporter permease C-terminal" evidence="8">
    <location>
        <begin position="251"/>
        <end position="369"/>
    </location>
</feature>
<feature type="transmembrane region" description="Helical" evidence="7">
    <location>
        <begin position="341"/>
        <end position="363"/>
    </location>
</feature>
<feature type="transmembrane region" description="Helical" evidence="7">
    <location>
        <begin position="244"/>
        <end position="273"/>
    </location>
</feature>
<feature type="transmembrane region" description="Helical" evidence="7">
    <location>
        <begin position="293"/>
        <end position="314"/>
    </location>
</feature>
<reference evidence="10" key="1">
    <citation type="submission" date="2023-07" db="EMBL/GenBank/DDBJ databases">
        <title>30 novel species of actinomycetes from the DSMZ collection.</title>
        <authorList>
            <person name="Nouioui I."/>
        </authorList>
    </citation>
    <scope>NUCLEOTIDE SEQUENCE [LARGE SCALE GENOMIC DNA]</scope>
    <source>
        <strain evidence="10">DSM 41982</strain>
    </source>
</reference>
<evidence type="ECO:0000256" key="5">
    <source>
        <dbReference type="ARBA" id="ARBA00023136"/>
    </source>
</evidence>
<evidence type="ECO:0000313" key="10">
    <source>
        <dbReference type="Proteomes" id="UP001183607"/>
    </source>
</evidence>
<feature type="transmembrane region" description="Helical" evidence="7">
    <location>
        <begin position="721"/>
        <end position="744"/>
    </location>
</feature>
<keyword evidence="2" id="KW-1003">Cell membrane</keyword>
<keyword evidence="3 7" id="KW-0812">Transmembrane</keyword>
<dbReference type="Proteomes" id="UP001183607">
    <property type="component" value="Unassembled WGS sequence"/>
</dbReference>
<dbReference type="GO" id="GO:0005886">
    <property type="term" value="C:plasma membrane"/>
    <property type="evidence" value="ECO:0007669"/>
    <property type="project" value="UniProtKB-SubCell"/>
</dbReference>
<name>A0ABD5EDR7_9ACTN</name>
<sequence length="761" mass="78657">MSAVWRAARGAVGRRRLQSFVIGFVVLCSTTTLLLGLSVLSAAHAPFDRAFAGQRGPHTVATFALARTDEAALADTARAPGVEAAAGPYPQAVLDMPEDWLWMPPGSVTVVGRAKPDAAVDRVRLLAGRWVTGPGEIVVNAPDHGTPNPGLLGTTVRARGVPPLTVVGFATSLGRTAGGWVTPAQARALHPAEAQMLYRFASASTAAELTASLRMATGDVPAGALTGESTYLALRSAYSGQADAYLLLLTLFGVLGLLVSVLVVANVVSGAVVSGWRHIGVLKALGFTPRQVVAVYLVMVSVPALTGCVLGVLIGKSVSPVLLDLAFSGVPTGGAPPVTGWWPPVVALLGVPLLLLCATLAPLARAHRLPAVRALSAGSGQGRARTRGLRVQRRLAGSRLPRAVSLGLGQPFTRPGRSLLIVAAVLLGVTSVTLTTGLSRSFVALVAEGQGDGLHVDVTREPEGAPSDAATVDRLRGLPGTAALISRGLTRANLAGSPETVFVDFYAGDTRELHGRLAQGRWPTSVDEGAASPAFLRTHGLARGDSVTILTHGHRSRVRLVGELTDGGPDALAVHPATARALDPRATPYEYTVRLEKGTAPVAYAKRARASGVSATPVAPDRTVVTAVVGFSSVFTALLSAIAALGVLHNVLLSTWERRRELGVLKSLGMTPRQVVVMTVTSVTLLGLVGGALGLVPGIVAHRVLVDHLGVISFPPRMKDVWAVAPLLLLVTAGAAIAAAGAVLPARRAARLRIAEVLRGE</sequence>
<evidence type="ECO:0000256" key="6">
    <source>
        <dbReference type="ARBA" id="ARBA00038076"/>
    </source>
</evidence>
<dbReference type="RefSeq" id="WP_093853323.1">
    <property type="nucleotide sequence ID" value="NZ_JAVRER010000084.1"/>
</dbReference>
<organism evidence="9 10">
    <name type="scientific">Streptomyces evansiae</name>
    <dbReference type="NCBI Taxonomy" id="3075535"/>
    <lineage>
        <taxon>Bacteria</taxon>
        <taxon>Bacillati</taxon>
        <taxon>Actinomycetota</taxon>
        <taxon>Actinomycetes</taxon>
        <taxon>Kitasatosporales</taxon>
        <taxon>Streptomycetaceae</taxon>
        <taxon>Streptomyces</taxon>
    </lineage>
</organism>
<evidence type="ECO:0000313" key="9">
    <source>
        <dbReference type="EMBL" id="MDT0419534.1"/>
    </source>
</evidence>
<comment type="caution">
    <text evidence="9">The sequence shown here is derived from an EMBL/GenBank/DDBJ whole genome shotgun (WGS) entry which is preliminary data.</text>
</comment>
<dbReference type="PANTHER" id="PTHR30572:SF4">
    <property type="entry name" value="ABC TRANSPORTER PERMEASE YTRF"/>
    <property type="match status" value="1"/>
</dbReference>
<feature type="transmembrane region" description="Helical" evidence="7">
    <location>
        <begin position="675"/>
        <end position="701"/>
    </location>
</feature>
<dbReference type="InterPro" id="IPR050250">
    <property type="entry name" value="Macrolide_Exporter_MacB"/>
</dbReference>
<evidence type="ECO:0000259" key="8">
    <source>
        <dbReference type="Pfam" id="PF02687"/>
    </source>
</evidence>
<proteinExistence type="inferred from homology"/>
<evidence type="ECO:0000256" key="2">
    <source>
        <dbReference type="ARBA" id="ARBA00022475"/>
    </source>
</evidence>
<comment type="subcellular location">
    <subcellularLocation>
        <location evidence="1">Cell membrane</location>
        <topology evidence="1">Multi-pass membrane protein</topology>
    </subcellularLocation>
</comment>
<feature type="transmembrane region" description="Helical" evidence="7">
    <location>
        <begin position="419"/>
        <end position="438"/>
    </location>
</feature>
<dbReference type="AlphaFoldDB" id="A0ABD5EDR7"/>
<comment type="similarity">
    <text evidence="6">Belongs to the ABC-4 integral membrane protein family.</text>
</comment>
<dbReference type="EMBL" id="JAVRER010000084">
    <property type="protein sequence ID" value="MDT0419534.1"/>
    <property type="molecule type" value="Genomic_DNA"/>
</dbReference>